<dbReference type="InterPro" id="IPR013103">
    <property type="entry name" value="RVT_2"/>
</dbReference>
<keyword evidence="3" id="KW-0862">Zinc</keyword>
<evidence type="ECO:0000256" key="1">
    <source>
        <dbReference type="ARBA" id="ARBA00022723"/>
    </source>
</evidence>
<organism evidence="8 9">
    <name type="scientific">Tanacetum coccineum</name>
    <dbReference type="NCBI Taxonomy" id="301880"/>
    <lineage>
        <taxon>Eukaryota</taxon>
        <taxon>Viridiplantae</taxon>
        <taxon>Streptophyta</taxon>
        <taxon>Embryophyta</taxon>
        <taxon>Tracheophyta</taxon>
        <taxon>Spermatophyta</taxon>
        <taxon>Magnoliopsida</taxon>
        <taxon>eudicotyledons</taxon>
        <taxon>Gunneridae</taxon>
        <taxon>Pentapetalae</taxon>
        <taxon>asterids</taxon>
        <taxon>campanulids</taxon>
        <taxon>Asterales</taxon>
        <taxon>Asteraceae</taxon>
        <taxon>Asteroideae</taxon>
        <taxon>Anthemideae</taxon>
        <taxon>Anthemidinae</taxon>
        <taxon>Tanacetum</taxon>
    </lineage>
</organism>
<dbReference type="Pfam" id="PF14223">
    <property type="entry name" value="Retrotran_gag_2"/>
    <property type="match status" value="1"/>
</dbReference>
<keyword evidence="9" id="KW-1185">Reference proteome</keyword>
<feature type="domain" description="CCHC-type" evidence="6">
    <location>
        <begin position="219"/>
        <end position="236"/>
    </location>
</feature>
<feature type="compositionally biased region" description="Basic and acidic residues" evidence="5">
    <location>
        <begin position="1221"/>
        <end position="1231"/>
    </location>
</feature>
<comment type="caution">
    <text evidence="8">The sequence shown here is derived from an EMBL/GenBank/DDBJ whole genome shotgun (WGS) entry which is preliminary data.</text>
</comment>
<protein>
    <submittedName>
        <fullName evidence="8">Retrovirus-related pol polyprotein from transposon TNT 1-94</fullName>
    </submittedName>
</protein>
<accession>A0ABQ5GX33</accession>
<dbReference type="PROSITE" id="PS50994">
    <property type="entry name" value="INTEGRASE"/>
    <property type="match status" value="1"/>
</dbReference>
<dbReference type="SUPFAM" id="SSF53098">
    <property type="entry name" value="Ribonuclease H-like"/>
    <property type="match status" value="1"/>
</dbReference>
<dbReference type="Proteomes" id="UP001151760">
    <property type="component" value="Unassembled WGS sequence"/>
</dbReference>
<keyword evidence="1" id="KW-0479">Metal-binding</keyword>
<evidence type="ECO:0000259" key="6">
    <source>
        <dbReference type="PROSITE" id="PS50158"/>
    </source>
</evidence>
<name>A0ABQ5GX33_9ASTR</name>
<gene>
    <name evidence="8" type="ORF">Tco_1054317</name>
</gene>
<dbReference type="Gene3D" id="3.30.420.10">
    <property type="entry name" value="Ribonuclease H-like superfamily/Ribonuclease H"/>
    <property type="match status" value="1"/>
</dbReference>
<dbReference type="SUPFAM" id="SSF56672">
    <property type="entry name" value="DNA/RNA polymerases"/>
    <property type="match status" value="1"/>
</dbReference>
<evidence type="ECO:0000256" key="5">
    <source>
        <dbReference type="SAM" id="MobiDB-lite"/>
    </source>
</evidence>
<feature type="region of interest" description="Disordered" evidence="5">
    <location>
        <begin position="391"/>
        <end position="412"/>
    </location>
</feature>
<dbReference type="InterPro" id="IPR036875">
    <property type="entry name" value="Znf_CCHC_sf"/>
</dbReference>
<dbReference type="PANTHER" id="PTHR42648:SF21">
    <property type="entry name" value="CYSTEINE-RICH RLK (RECEPTOR-LIKE PROTEIN KINASE) 8"/>
    <property type="match status" value="1"/>
</dbReference>
<dbReference type="InterPro" id="IPR012337">
    <property type="entry name" value="RNaseH-like_sf"/>
</dbReference>
<dbReference type="Pfam" id="PF25597">
    <property type="entry name" value="SH3_retrovirus"/>
    <property type="match status" value="1"/>
</dbReference>
<dbReference type="InterPro" id="IPR036397">
    <property type="entry name" value="RNaseH_sf"/>
</dbReference>
<feature type="region of interest" description="Disordered" evidence="5">
    <location>
        <begin position="200"/>
        <end position="220"/>
    </location>
</feature>
<evidence type="ECO:0000313" key="9">
    <source>
        <dbReference type="Proteomes" id="UP001151760"/>
    </source>
</evidence>
<dbReference type="InterPro" id="IPR057670">
    <property type="entry name" value="SH3_retrovirus"/>
</dbReference>
<dbReference type="EMBL" id="BQNB010018948">
    <property type="protein sequence ID" value="GJT79975.1"/>
    <property type="molecule type" value="Genomic_DNA"/>
</dbReference>
<proteinExistence type="predicted"/>
<feature type="coiled-coil region" evidence="4">
    <location>
        <begin position="292"/>
        <end position="319"/>
    </location>
</feature>
<evidence type="ECO:0000256" key="4">
    <source>
        <dbReference type="SAM" id="Coils"/>
    </source>
</evidence>
<dbReference type="SUPFAM" id="SSF57756">
    <property type="entry name" value="Retrovirus zinc finger-like domains"/>
    <property type="match status" value="1"/>
</dbReference>
<evidence type="ECO:0000313" key="8">
    <source>
        <dbReference type="EMBL" id="GJT79975.1"/>
    </source>
</evidence>
<keyword evidence="2" id="KW-0378">Hydrolase</keyword>
<dbReference type="InterPro" id="IPR001878">
    <property type="entry name" value="Znf_CCHC"/>
</dbReference>
<sequence>MDSDKYLEGQSMQRPPLFKSDSFIYWKNRFETYVKSKDLDLWHIITNGNNQVKDNKIDLLVQQYEQFIISKDEFINSAFARFNAIITSLKALDEGYSSKNYVRKFLRALHPKWRAKVTTIEESKDLTSLSLDELIGNLKVHEMIIKKDSEIVKSLALKAKKESSDEECSTSESKDEEYAMAVRDFKKFFKRIGRFVRQPRNDKKTFQRSRDDKNGKSDRKCFRCGDPNHLIGECPKPPKDKNQRAFVGAQASNEVCSDSSYFSDENSSIDDLALDNKYDKLCKMSLKIITKNKRFKAVRNSLENELSKLKENLSTFEKNKGVDLECTKCQLLRIENDKLKEEAIKLTKFEKSTHCLNEMLSNQKPSGDKLGLIFNSLEASTSGTKKIKFVKSQKETSPGGGPLNKGGPHIKEAPPKAIIGPPICLGVNLEPDEWIKDSGCSKHMTGNQKIFSSDKAYNGGQIYDNKCRVTFFEHDSEITKDGKVIGREFCNANGITHNFSALRTPQSNGVVERKNRTLQEMSRTMLNEQSLPEKFWCNVVDTSTYILNRILIRAILGKTPYELLRGRKPTLDSFRVFESKCFILNTKDYLTKFDPKSYESVFLGYSQNSKAYIILNKHTRKIKESLNVTFDETPSPSKTSPLVDDDLDEEEAIKVAEKKILENDIEDEALEIDEIVNIKESRNHPLENVIGNLNQRTLRNKLDENGIISRNKARLVAQGYNQQKGINYDETYAPVARLESIRILLAYACALDFKLFQIDVKSAFLNDFINEEVYVAQPPGFIDFEKPDHVYKLKKALYGLKQAPKAWYDRLKAFLIKHEYKMGMVDNTLFTKKKSSNLIIIQIYVDDIIFDSTCQDTYDKFAKIMHDEFEMSMMGELNFFLKLQIKQMEYGIFFNQSKYIKKILKKFGLEYSKPIKTPMSSDTKLTKDEELSAFVPASKRLPKPLILKRLSVSFDTLKVTMPRKTADDHQNTRDYIPIISYEYTSPLKEMLINLESRCIHEGRVVYPNFANLVYVGSMFSHIGFDCLLEINEQICPRFILEFYSQYHIDYSDEGQMLINFVIQNNFFSYTLEEFGQILGIPYKGACVFTDKWSLDDLRYSVPTDGPYQNNPPCPDDIKNYIQEEQEGPVTRIRHIAEIHVEENEILTRKIVSTMKPWSEKFNLAFFFAKRIEFVTKQARLILPYGMILTRLFKYVKSESPELFNESYVLYDRVMYPLTAQRERKTQKDYGRKRGHHSTSSSSAFDQPSSSHLNDDDDDGNDKETSRASTYSPARFVNSLTNEVPRLFENHQMLTLTWNNSTPAKLKF</sequence>
<feature type="region of interest" description="Disordered" evidence="5">
    <location>
        <begin position="1221"/>
        <end position="1273"/>
    </location>
</feature>
<dbReference type="InterPro" id="IPR039537">
    <property type="entry name" value="Retrotran_Ty1/copia-like"/>
</dbReference>
<dbReference type="PROSITE" id="PS50158">
    <property type="entry name" value="ZF_CCHC"/>
    <property type="match status" value="1"/>
</dbReference>
<evidence type="ECO:0000256" key="3">
    <source>
        <dbReference type="PROSITE-ProRule" id="PRU00047"/>
    </source>
</evidence>
<evidence type="ECO:0000259" key="7">
    <source>
        <dbReference type="PROSITE" id="PS50994"/>
    </source>
</evidence>
<dbReference type="InterPro" id="IPR001584">
    <property type="entry name" value="Integrase_cat-core"/>
</dbReference>
<feature type="domain" description="Integrase catalytic" evidence="7">
    <location>
        <begin position="487"/>
        <end position="568"/>
    </location>
</feature>
<reference evidence="8" key="2">
    <citation type="submission" date="2022-01" db="EMBL/GenBank/DDBJ databases">
        <authorList>
            <person name="Yamashiro T."/>
            <person name="Shiraishi A."/>
            <person name="Satake H."/>
            <person name="Nakayama K."/>
        </authorList>
    </citation>
    <scope>NUCLEOTIDE SEQUENCE</scope>
</reference>
<evidence type="ECO:0000256" key="2">
    <source>
        <dbReference type="ARBA" id="ARBA00022801"/>
    </source>
</evidence>
<feature type="compositionally biased region" description="Low complexity" evidence="5">
    <location>
        <begin position="1237"/>
        <end position="1250"/>
    </location>
</feature>
<reference evidence="8" key="1">
    <citation type="journal article" date="2022" name="Int. J. Mol. Sci.">
        <title>Draft Genome of Tanacetum Coccineum: Genomic Comparison of Closely Related Tanacetum-Family Plants.</title>
        <authorList>
            <person name="Yamashiro T."/>
            <person name="Shiraishi A."/>
            <person name="Nakayama K."/>
            <person name="Satake H."/>
        </authorList>
    </citation>
    <scope>NUCLEOTIDE SEQUENCE</scope>
</reference>
<dbReference type="Pfam" id="PF07727">
    <property type="entry name" value="RVT_2"/>
    <property type="match status" value="1"/>
</dbReference>
<keyword evidence="3" id="KW-0863">Zinc-finger</keyword>
<dbReference type="PANTHER" id="PTHR42648">
    <property type="entry name" value="TRANSPOSASE, PUTATIVE-RELATED"/>
    <property type="match status" value="1"/>
</dbReference>
<dbReference type="InterPro" id="IPR043502">
    <property type="entry name" value="DNA/RNA_pol_sf"/>
</dbReference>
<keyword evidence="4" id="KW-0175">Coiled coil</keyword>